<reference evidence="1 2" key="1">
    <citation type="submission" date="2019-03" db="EMBL/GenBank/DDBJ databases">
        <title>Genomic Encyclopedia of Type Strains, Phase IV (KMG-IV): sequencing the most valuable type-strain genomes for metagenomic binning, comparative biology and taxonomic classification.</title>
        <authorList>
            <person name="Goeker M."/>
        </authorList>
    </citation>
    <scope>NUCLEOTIDE SEQUENCE [LARGE SCALE GENOMIC DNA]</scope>
    <source>
        <strain evidence="1 2">DSM 24629</strain>
    </source>
</reference>
<dbReference type="EMBL" id="SMAL01000004">
    <property type="protein sequence ID" value="TCT14856.1"/>
    <property type="molecule type" value="Genomic_DNA"/>
</dbReference>
<accession>A0A4R3MLG7</accession>
<dbReference type="AlphaFoldDB" id="A0A4R3MLG7"/>
<sequence>MFLPLYSENLIINPLLHDSFSEEGQMMLQYLMTEVSQRRTSRLLTSLQNSLIEINKKGFNTDVLKTVPYNVFKNIEELSVRNVC</sequence>
<gene>
    <name evidence="1" type="ORF">EDC18_1042</name>
</gene>
<name>A0A4R3MLG7_9FIRM</name>
<proteinExistence type="predicted"/>
<evidence type="ECO:0000313" key="2">
    <source>
        <dbReference type="Proteomes" id="UP000294902"/>
    </source>
</evidence>
<protein>
    <submittedName>
        <fullName evidence="1">Uncharacterized protein</fullName>
    </submittedName>
</protein>
<comment type="caution">
    <text evidence="1">The sequence shown here is derived from an EMBL/GenBank/DDBJ whole genome shotgun (WGS) entry which is preliminary data.</text>
</comment>
<keyword evidence="2" id="KW-1185">Reference proteome</keyword>
<organism evidence="1 2">
    <name type="scientific">Natranaerovirga pectinivora</name>
    <dbReference type="NCBI Taxonomy" id="682400"/>
    <lineage>
        <taxon>Bacteria</taxon>
        <taxon>Bacillati</taxon>
        <taxon>Bacillota</taxon>
        <taxon>Clostridia</taxon>
        <taxon>Lachnospirales</taxon>
        <taxon>Natranaerovirgaceae</taxon>
        <taxon>Natranaerovirga</taxon>
    </lineage>
</organism>
<evidence type="ECO:0000313" key="1">
    <source>
        <dbReference type="EMBL" id="TCT14856.1"/>
    </source>
</evidence>
<dbReference type="RefSeq" id="WP_132251674.1">
    <property type="nucleotide sequence ID" value="NZ_SMAL01000004.1"/>
</dbReference>
<dbReference type="Proteomes" id="UP000294902">
    <property type="component" value="Unassembled WGS sequence"/>
</dbReference>